<proteinExistence type="predicted"/>
<dbReference type="InterPro" id="IPR036645">
    <property type="entry name" value="Elafin-like_sf"/>
</dbReference>
<keyword evidence="2" id="KW-1185">Reference proteome</keyword>
<protein>
    <submittedName>
        <fullName evidence="1">Uncharacterized protein</fullName>
    </submittedName>
</protein>
<organism evidence="1 2">
    <name type="scientific">Magallana gigas</name>
    <name type="common">Pacific oyster</name>
    <name type="synonym">Crassostrea gigas</name>
    <dbReference type="NCBI Taxonomy" id="29159"/>
    <lineage>
        <taxon>Eukaryota</taxon>
        <taxon>Metazoa</taxon>
        <taxon>Spiralia</taxon>
        <taxon>Lophotrochozoa</taxon>
        <taxon>Mollusca</taxon>
        <taxon>Bivalvia</taxon>
        <taxon>Autobranchia</taxon>
        <taxon>Pteriomorphia</taxon>
        <taxon>Ostreida</taxon>
        <taxon>Ostreoidea</taxon>
        <taxon>Ostreidae</taxon>
        <taxon>Magallana</taxon>
    </lineage>
</organism>
<dbReference type="AlphaFoldDB" id="A0A8W8MU08"/>
<sequence length="141" mass="15989">MSINLVVNVDDSSATSIGKEMYYCLLVLFLITWRVGAQTCRSPSDCPYTAKCCRNSRGDTLPPQEGLFPSFETTGECSSQLAYENEECDPNFCKCAPGLECYRRVSGACCPIYRCYNAIWVKQQREIWRNCFKDPNCHLPP</sequence>
<name>A0A8W8MU08_MAGGI</name>
<evidence type="ECO:0000313" key="2">
    <source>
        <dbReference type="Proteomes" id="UP000005408"/>
    </source>
</evidence>
<reference evidence="1" key="1">
    <citation type="submission" date="2022-08" db="UniProtKB">
        <authorList>
            <consortium name="EnsemblMetazoa"/>
        </authorList>
    </citation>
    <scope>IDENTIFICATION</scope>
    <source>
        <strain evidence="1">05x7-T-G4-1.051#20</strain>
    </source>
</reference>
<dbReference type="SUPFAM" id="SSF57256">
    <property type="entry name" value="Elafin-like"/>
    <property type="match status" value="1"/>
</dbReference>
<evidence type="ECO:0000313" key="1">
    <source>
        <dbReference type="EnsemblMetazoa" id="G3459.1:cds"/>
    </source>
</evidence>
<dbReference type="EnsemblMetazoa" id="G3459.1">
    <property type="protein sequence ID" value="G3459.1:cds"/>
    <property type="gene ID" value="G3459"/>
</dbReference>
<accession>A0A8W8MU08</accession>
<dbReference type="Proteomes" id="UP000005408">
    <property type="component" value="Unassembled WGS sequence"/>
</dbReference>